<dbReference type="GO" id="GO:0004674">
    <property type="term" value="F:protein serine/threonine kinase activity"/>
    <property type="evidence" value="ECO:0007669"/>
    <property type="project" value="UniProtKB-KW"/>
</dbReference>
<dbReference type="PANTHER" id="PTHR35526">
    <property type="entry name" value="ANTI-SIGMA-F FACTOR RSBW-RELATED"/>
    <property type="match status" value="1"/>
</dbReference>
<keyword evidence="1" id="KW-0808">Transferase</keyword>
<dbReference type="CDD" id="cd16936">
    <property type="entry name" value="HATPase_RsbW-like"/>
    <property type="match status" value="1"/>
</dbReference>
<dbReference type="InterPro" id="IPR003594">
    <property type="entry name" value="HATPase_dom"/>
</dbReference>
<evidence type="ECO:0000259" key="3">
    <source>
        <dbReference type="Pfam" id="PF13581"/>
    </source>
</evidence>
<reference evidence="5" key="1">
    <citation type="submission" date="2018-07" db="EMBL/GenBank/DDBJ databases">
        <title>Streptacidiphilus bronchialis DSM 106435 chromosome.</title>
        <authorList>
            <person name="Batra D."/>
            <person name="Gulvik C.A."/>
        </authorList>
    </citation>
    <scope>NUCLEOTIDE SEQUENCE [LARGE SCALE GENOMIC DNA]</scope>
    <source>
        <strain evidence="5">DSM 106435</strain>
    </source>
</reference>
<dbReference type="InterPro" id="IPR036890">
    <property type="entry name" value="HATPase_C_sf"/>
</dbReference>
<keyword evidence="4" id="KW-0067">ATP-binding</keyword>
<dbReference type="AlphaFoldDB" id="A0A345T6F7"/>
<dbReference type="InterPro" id="IPR050267">
    <property type="entry name" value="Anti-sigma-factor_SerPK"/>
</dbReference>
<name>A0A345T6F7_9ACTN</name>
<keyword evidence="4" id="KW-0547">Nucleotide-binding</keyword>
<proteinExistence type="predicted"/>
<keyword evidence="1" id="KW-0418">Kinase</keyword>
<dbReference type="KEGG" id="stri:C7M71_021065"/>
<evidence type="ECO:0000313" key="5">
    <source>
        <dbReference type="Proteomes" id="UP000249340"/>
    </source>
</evidence>
<feature type="region of interest" description="Disordered" evidence="2">
    <location>
        <begin position="1"/>
        <end position="21"/>
    </location>
</feature>
<dbReference type="EMBL" id="CP031264">
    <property type="protein sequence ID" value="AXI81562.1"/>
    <property type="molecule type" value="Genomic_DNA"/>
</dbReference>
<dbReference type="SUPFAM" id="SSF55874">
    <property type="entry name" value="ATPase domain of HSP90 chaperone/DNA topoisomerase II/histidine kinase"/>
    <property type="match status" value="1"/>
</dbReference>
<protein>
    <submittedName>
        <fullName evidence="4">ATP-binding protein</fullName>
    </submittedName>
</protein>
<keyword evidence="5" id="KW-1185">Reference proteome</keyword>
<dbReference type="GO" id="GO:0005524">
    <property type="term" value="F:ATP binding"/>
    <property type="evidence" value="ECO:0007669"/>
    <property type="project" value="UniProtKB-KW"/>
</dbReference>
<dbReference type="Proteomes" id="UP000249340">
    <property type="component" value="Chromosome"/>
</dbReference>
<organism evidence="4 5">
    <name type="scientific">Peterkaempfera bronchialis</name>
    <dbReference type="NCBI Taxonomy" id="2126346"/>
    <lineage>
        <taxon>Bacteria</taxon>
        <taxon>Bacillati</taxon>
        <taxon>Actinomycetota</taxon>
        <taxon>Actinomycetes</taxon>
        <taxon>Kitasatosporales</taxon>
        <taxon>Streptomycetaceae</taxon>
        <taxon>Peterkaempfera</taxon>
    </lineage>
</organism>
<evidence type="ECO:0000256" key="1">
    <source>
        <dbReference type="ARBA" id="ARBA00022527"/>
    </source>
</evidence>
<gene>
    <name evidence="4" type="ORF">C7M71_021065</name>
</gene>
<evidence type="ECO:0000313" key="4">
    <source>
        <dbReference type="EMBL" id="AXI81562.1"/>
    </source>
</evidence>
<dbReference type="OrthoDB" id="3852753at2"/>
<evidence type="ECO:0000256" key="2">
    <source>
        <dbReference type="SAM" id="MobiDB-lite"/>
    </source>
</evidence>
<keyword evidence="1" id="KW-0723">Serine/threonine-protein kinase</keyword>
<dbReference type="Gene3D" id="3.30.565.10">
    <property type="entry name" value="Histidine kinase-like ATPase, C-terminal domain"/>
    <property type="match status" value="1"/>
</dbReference>
<accession>A0A345T6F7</accession>
<dbReference type="PANTHER" id="PTHR35526:SF3">
    <property type="entry name" value="ANTI-SIGMA-F FACTOR RSBW"/>
    <property type="match status" value="1"/>
</dbReference>
<dbReference type="Pfam" id="PF13581">
    <property type="entry name" value="HATPase_c_2"/>
    <property type="match status" value="1"/>
</dbReference>
<feature type="domain" description="Histidine kinase/HSP90-like ATPase" evidence="3">
    <location>
        <begin position="47"/>
        <end position="156"/>
    </location>
</feature>
<sequence length="165" mass="18422">MGRMVGPGEAEQSQYPSPGFPEEFARDELEVAFFDRLAAPAVDEVRLPARPESAAEARRLTLSVLELWGLVQQREAAEQLVGELVANAVKHTGGRTVGLRFVRRPGWLRVEVRDPSRALPCLIRVEPAADSGRGLHLVETLSDRWGADLLSRGKSVWFELRVRER</sequence>